<evidence type="ECO:0000256" key="3">
    <source>
        <dbReference type="HAMAP-Rule" id="MF_00088"/>
    </source>
</evidence>
<evidence type="ECO:0000313" key="6">
    <source>
        <dbReference type="Proteomes" id="UP001059824"/>
    </source>
</evidence>
<dbReference type="GO" id="GO:0009252">
    <property type="term" value="P:peptidoglycan biosynthetic process"/>
    <property type="evidence" value="ECO:0007669"/>
    <property type="project" value="UniProtKB-UniRule"/>
</dbReference>
<dbReference type="RefSeq" id="WP_260762660.1">
    <property type="nucleotide sequence ID" value="NZ_CP045921.1"/>
</dbReference>
<dbReference type="GO" id="GO:0008360">
    <property type="term" value="P:regulation of cell shape"/>
    <property type="evidence" value="ECO:0007669"/>
    <property type="project" value="UniProtKB-KW"/>
</dbReference>
<dbReference type="AlphaFoldDB" id="A0A857MLJ4"/>
<keyword evidence="3" id="KW-0133">Cell shape</keyword>
<dbReference type="Gene3D" id="3.30.300.20">
    <property type="match status" value="1"/>
</dbReference>
<comment type="similarity">
    <text evidence="3">Belongs to the KhpA RNA-binding protein family.</text>
</comment>
<protein>
    <recommendedName>
        <fullName evidence="3">RNA-binding protein KhpA</fullName>
    </recommendedName>
    <alternativeName>
        <fullName evidence="3">KH-domain protein A</fullName>
    </alternativeName>
</protein>
<dbReference type="SUPFAM" id="SSF54814">
    <property type="entry name" value="Prokaryotic type KH domain (KH-domain type II)"/>
    <property type="match status" value="1"/>
</dbReference>
<evidence type="ECO:0000256" key="4">
    <source>
        <dbReference type="SAM" id="MobiDB-lite"/>
    </source>
</evidence>
<organism evidence="5 6">
    <name type="scientific">Candidatus Mycosynbacter amalyticus</name>
    <dbReference type="NCBI Taxonomy" id="2665156"/>
    <lineage>
        <taxon>Bacteria</taxon>
        <taxon>Candidatus Saccharimonadota</taxon>
        <taxon>Candidatus Saccharimonadota incertae sedis</taxon>
        <taxon>Candidatus Mycosynbacter</taxon>
    </lineage>
</organism>
<keyword evidence="1 3" id="KW-0963">Cytoplasm</keyword>
<keyword evidence="3" id="KW-0961">Cell wall biogenesis/degradation</keyword>
<feature type="region of interest" description="Disordered" evidence="4">
    <location>
        <begin position="83"/>
        <end position="127"/>
    </location>
</feature>
<evidence type="ECO:0000256" key="2">
    <source>
        <dbReference type="ARBA" id="ARBA00022884"/>
    </source>
</evidence>
<dbReference type="InterPro" id="IPR009019">
    <property type="entry name" value="KH_sf_prok-type"/>
</dbReference>
<dbReference type="Proteomes" id="UP001059824">
    <property type="component" value="Chromosome"/>
</dbReference>
<dbReference type="GO" id="GO:0003723">
    <property type="term" value="F:RNA binding"/>
    <property type="evidence" value="ECO:0007669"/>
    <property type="project" value="UniProtKB-UniRule"/>
</dbReference>
<evidence type="ECO:0000256" key="1">
    <source>
        <dbReference type="ARBA" id="ARBA00022490"/>
    </source>
</evidence>
<dbReference type="CDD" id="cd22533">
    <property type="entry name" value="KH-II_YlqC-like"/>
    <property type="match status" value="1"/>
</dbReference>
<dbReference type="Pfam" id="PF13083">
    <property type="entry name" value="KH_KhpA-B"/>
    <property type="match status" value="1"/>
</dbReference>
<comment type="subcellular location">
    <subcellularLocation>
        <location evidence="3">Cytoplasm</location>
    </subcellularLocation>
</comment>
<keyword evidence="6" id="KW-1185">Reference proteome</keyword>
<dbReference type="KEGG" id="mama:GII36_03835"/>
<dbReference type="EMBL" id="CP045921">
    <property type="protein sequence ID" value="QHN42968.1"/>
    <property type="molecule type" value="Genomic_DNA"/>
</dbReference>
<dbReference type="InterPro" id="IPR015946">
    <property type="entry name" value="KH_dom-like_a/b"/>
</dbReference>
<dbReference type="InterPro" id="IPR020627">
    <property type="entry name" value="KhpA"/>
</dbReference>
<evidence type="ECO:0000313" key="5">
    <source>
        <dbReference type="EMBL" id="QHN42968.1"/>
    </source>
</evidence>
<keyword evidence="2 3" id="KW-0694">RNA-binding</keyword>
<dbReference type="HAMAP" id="MF_00088">
    <property type="entry name" value="KhpA"/>
    <property type="match status" value="1"/>
</dbReference>
<reference evidence="5" key="1">
    <citation type="journal article" date="2021" name="Nat. Microbiol.">
        <title>Cocultivation of an ultrasmall environmental parasitic bacterium with lytic ability against bacteria associated with wastewater foams.</title>
        <authorList>
            <person name="Batinovic S."/>
            <person name="Rose J.J.A."/>
            <person name="Ratcliffe J."/>
            <person name="Seviour R.J."/>
            <person name="Petrovski S."/>
        </authorList>
    </citation>
    <scope>NUCLEOTIDE SEQUENCE</scope>
    <source>
        <strain evidence="5">JR1</strain>
    </source>
</reference>
<proteinExistence type="inferred from homology"/>
<dbReference type="GO" id="GO:0005737">
    <property type="term" value="C:cytoplasm"/>
    <property type="evidence" value="ECO:0007669"/>
    <property type="project" value="UniProtKB-SubCell"/>
</dbReference>
<keyword evidence="3" id="KW-0143">Chaperone</keyword>
<dbReference type="GO" id="GO:0071555">
    <property type="term" value="P:cell wall organization"/>
    <property type="evidence" value="ECO:0007669"/>
    <property type="project" value="UniProtKB-KW"/>
</dbReference>
<name>A0A857MLJ4_9BACT</name>
<dbReference type="PANTHER" id="PTHR34654:SF1">
    <property type="entry name" value="RNA-BINDING PROTEIN KHPA"/>
    <property type="match status" value="1"/>
</dbReference>
<comment type="function">
    <text evidence="3">A probable RNA chaperone. Forms a complex with KhpB which binds to cellular RNA and controls its expression. Plays a role in peptidoglycan (PG) homeostasis and cell length regulation.</text>
</comment>
<sequence>MSTIDQQFVEYIVKSLVGNPDDVVVERIIDEKGVLLTLTVNPEDLGRVIGKRGVTAQSLRTLLRALGTKNDARYNLKIVNNDGEGYSVSSDDEVVREERASDDAEDGSSDYAKRSRRELEDLDDLDI</sequence>
<dbReference type="PANTHER" id="PTHR34654">
    <property type="entry name" value="UPF0109 PROTEIN SCO5592"/>
    <property type="match status" value="1"/>
</dbReference>
<accession>A0A857MLJ4</accession>
<comment type="subunit">
    <text evidence="3">Forms a complex with KhpB.</text>
</comment>
<gene>
    <name evidence="3" type="primary">khpA</name>
    <name evidence="5" type="ORF">GII36_03835</name>
</gene>